<dbReference type="InterPro" id="IPR045865">
    <property type="entry name" value="ACT-like_dom_sf"/>
</dbReference>
<dbReference type="Pfam" id="PF10000">
    <property type="entry name" value="ACT_3"/>
    <property type="match status" value="1"/>
</dbReference>
<gene>
    <name evidence="3" type="ORF">IU514_04660</name>
</gene>
<reference evidence="3 4" key="1">
    <citation type="submission" date="2020-11" db="EMBL/GenBank/DDBJ databases">
        <title>Draft Genome Sequence and Secondary Metabolite Biosynthetic Potential of the Lysobacter niastensis Type strain DSM 18481.</title>
        <authorList>
            <person name="Turrini P."/>
            <person name="Artuso I."/>
            <person name="Tescari M."/>
            <person name="Lugli G.A."/>
            <person name="Frangipani E."/>
            <person name="Ventura M."/>
            <person name="Visca P."/>
        </authorList>
    </citation>
    <scope>NUCLEOTIDE SEQUENCE [LARGE SCALE GENOMIC DNA]</scope>
    <source>
        <strain evidence="3 4">DSM 18481</strain>
    </source>
</reference>
<name>A0ABS0B4F1_9GAMM</name>
<sequence length="136" mass="14153">MSAEHDLARLLAALRVSAREGEFVFVSVPHGDTALAGAAEASLREEEGMTYVLPRAQADARGLQYGFVAAWLTLGVHSALDAVGLTAAVSSALARHDIPCNVLAGVYHDHLLVAADRRDDALAALAALSASSPTHL</sequence>
<keyword evidence="4" id="KW-1185">Reference proteome</keyword>
<evidence type="ECO:0000313" key="4">
    <source>
        <dbReference type="Proteomes" id="UP001429984"/>
    </source>
</evidence>
<dbReference type="SUPFAM" id="SSF55021">
    <property type="entry name" value="ACT-like"/>
    <property type="match status" value="2"/>
</dbReference>
<organism evidence="3 4">
    <name type="scientific">Lysobacter niastensis</name>
    <dbReference type="NCBI Taxonomy" id="380629"/>
    <lineage>
        <taxon>Bacteria</taxon>
        <taxon>Pseudomonadati</taxon>
        <taxon>Pseudomonadota</taxon>
        <taxon>Gammaproteobacteria</taxon>
        <taxon>Lysobacterales</taxon>
        <taxon>Lysobacteraceae</taxon>
        <taxon>Lysobacter</taxon>
    </lineage>
</organism>
<feature type="domain" description="DUF2241" evidence="1">
    <location>
        <begin position="3"/>
        <end position="69"/>
    </location>
</feature>
<dbReference type="PANTHER" id="PTHR39199">
    <property type="entry name" value="BLR5128 PROTEIN"/>
    <property type="match status" value="1"/>
</dbReference>
<dbReference type="EMBL" id="JADLZT010000002">
    <property type="protein sequence ID" value="MBF6023318.1"/>
    <property type="molecule type" value="Genomic_DNA"/>
</dbReference>
<dbReference type="Gene3D" id="3.30.2130.10">
    <property type="entry name" value="VC0802-like"/>
    <property type="match status" value="1"/>
</dbReference>
<evidence type="ECO:0000259" key="2">
    <source>
        <dbReference type="Pfam" id="PF13840"/>
    </source>
</evidence>
<accession>A0ABS0B4F1</accession>
<dbReference type="RefSeq" id="WP_194929906.1">
    <property type="nucleotide sequence ID" value="NZ_JADLZT010000002.1"/>
</dbReference>
<dbReference type="Proteomes" id="UP001429984">
    <property type="component" value="Unassembled WGS sequence"/>
</dbReference>
<evidence type="ECO:0000313" key="3">
    <source>
        <dbReference type="EMBL" id="MBF6023318.1"/>
    </source>
</evidence>
<evidence type="ECO:0000259" key="1">
    <source>
        <dbReference type="Pfam" id="PF10000"/>
    </source>
</evidence>
<protein>
    <submittedName>
        <fullName evidence="3">ACT domain-containing protein</fullName>
    </submittedName>
</protein>
<dbReference type="InterPro" id="IPR018717">
    <property type="entry name" value="DUF2241"/>
</dbReference>
<feature type="domain" description="CASTOR ACT" evidence="2">
    <location>
        <begin position="70"/>
        <end position="125"/>
    </location>
</feature>
<comment type="caution">
    <text evidence="3">The sequence shown here is derived from an EMBL/GenBank/DDBJ whole genome shotgun (WGS) entry which is preliminary data.</text>
</comment>
<dbReference type="PANTHER" id="PTHR39199:SF1">
    <property type="entry name" value="BLR5128 PROTEIN"/>
    <property type="match status" value="1"/>
</dbReference>
<dbReference type="Pfam" id="PF13840">
    <property type="entry name" value="ACT_7"/>
    <property type="match status" value="1"/>
</dbReference>
<dbReference type="InterPro" id="IPR027795">
    <property type="entry name" value="CASTOR_ACT_dom"/>
</dbReference>
<proteinExistence type="predicted"/>